<organism evidence="7 8">
    <name type="scientific">Magnaporthiopsis poae (strain ATCC 64411 / 73-15)</name>
    <name type="common">Kentucky bluegrass fungus</name>
    <name type="synonym">Magnaporthe poae</name>
    <dbReference type="NCBI Taxonomy" id="644358"/>
    <lineage>
        <taxon>Eukaryota</taxon>
        <taxon>Fungi</taxon>
        <taxon>Dikarya</taxon>
        <taxon>Ascomycota</taxon>
        <taxon>Pezizomycotina</taxon>
        <taxon>Sordariomycetes</taxon>
        <taxon>Sordariomycetidae</taxon>
        <taxon>Magnaporthales</taxon>
        <taxon>Magnaporthaceae</taxon>
        <taxon>Magnaporthiopsis</taxon>
    </lineage>
</organism>
<evidence type="ECO:0000259" key="4">
    <source>
        <dbReference type="Pfam" id="PF12246"/>
    </source>
</evidence>
<dbReference type="STRING" id="644358.A0A0C4EB53"/>
<name>A0A0C4EB53_MAGP6</name>
<feature type="domain" description="Post-transcriptional regulator MKT1 C-terminal" evidence="4">
    <location>
        <begin position="572"/>
        <end position="815"/>
    </location>
</feature>
<comment type="similarity">
    <text evidence="2">Belongs to the XPG/RAD2 endonuclease family.</text>
</comment>
<accession>A0A0C4EB53</accession>
<dbReference type="OrthoDB" id="17262at2759"/>
<evidence type="ECO:0000313" key="8">
    <source>
        <dbReference type="Proteomes" id="UP000011715"/>
    </source>
</evidence>
<evidence type="ECO:0000256" key="2">
    <source>
        <dbReference type="ARBA" id="ARBA00024023"/>
    </source>
</evidence>
<evidence type="ECO:0000259" key="3">
    <source>
        <dbReference type="Pfam" id="PF00752"/>
    </source>
</evidence>
<dbReference type="CDD" id="cd09858">
    <property type="entry name" value="PIN_MKT1"/>
    <property type="match status" value="1"/>
</dbReference>
<dbReference type="InterPro" id="IPR022039">
    <property type="entry name" value="MKT1_C"/>
</dbReference>
<dbReference type="InterPro" id="IPR029060">
    <property type="entry name" value="PIN-like_dom_sf"/>
</dbReference>
<evidence type="ECO:0000313" key="6">
    <source>
        <dbReference type="EMBL" id="KLU91380.1"/>
    </source>
</evidence>
<feature type="domain" description="XPG N-terminal" evidence="3">
    <location>
        <begin position="67"/>
        <end position="148"/>
    </location>
</feature>
<dbReference type="Pfam" id="PF00752">
    <property type="entry name" value="XPG_N"/>
    <property type="match status" value="1"/>
</dbReference>
<reference evidence="7" key="5">
    <citation type="submission" date="2015-06" db="UniProtKB">
        <authorList>
            <consortium name="EnsemblFungi"/>
        </authorList>
    </citation>
    <scope>IDENTIFICATION</scope>
    <source>
        <strain evidence="7">ATCC 64411</strain>
    </source>
</reference>
<dbReference type="Pfam" id="PF12247">
    <property type="entry name" value="MKT1_N"/>
    <property type="match status" value="1"/>
</dbReference>
<dbReference type="eggNOG" id="ENOG502QVHA">
    <property type="taxonomic scope" value="Eukaryota"/>
</dbReference>
<protein>
    <submittedName>
        <fullName evidence="6">XPG domain-containing protein</fullName>
    </submittedName>
</protein>
<gene>
    <name evidence="6" type="ORF">MAPG_09900</name>
</gene>
<dbReference type="InterPro" id="IPR022040">
    <property type="entry name" value="MKT1_N"/>
</dbReference>
<evidence type="ECO:0000313" key="7">
    <source>
        <dbReference type="EnsemblFungi" id="MAPG_09900T0"/>
    </source>
</evidence>
<dbReference type="EMBL" id="ADBL01002545">
    <property type="status" value="NOT_ANNOTATED_CDS"/>
    <property type="molecule type" value="Genomic_DNA"/>
</dbReference>
<dbReference type="SUPFAM" id="SSF88723">
    <property type="entry name" value="PIN domain-like"/>
    <property type="match status" value="1"/>
</dbReference>
<dbReference type="EnsemblFungi" id="MAPG_09900T0">
    <property type="protein sequence ID" value="MAPG_09900T0"/>
    <property type="gene ID" value="MAPG_09900"/>
</dbReference>
<dbReference type="PANTHER" id="PTHR11081:SF32">
    <property type="entry name" value="POST-TRANSCRIPTIONAL REGULATOR MKT1"/>
    <property type="match status" value="1"/>
</dbReference>
<reference evidence="8" key="1">
    <citation type="submission" date="2010-05" db="EMBL/GenBank/DDBJ databases">
        <title>The genome sequence of Magnaporthe poae strain ATCC 64411.</title>
        <authorList>
            <person name="Ma L.-J."/>
            <person name="Dead R."/>
            <person name="Young S."/>
            <person name="Zeng Q."/>
            <person name="Koehrsen M."/>
            <person name="Alvarado L."/>
            <person name="Berlin A."/>
            <person name="Chapman S.B."/>
            <person name="Chen Z."/>
            <person name="Freedman E."/>
            <person name="Gellesch M."/>
            <person name="Goldberg J."/>
            <person name="Griggs A."/>
            <person name="Gujja S."/>
            <person name="Heilman E.R."/>
            <person name="Heiman D."/>
            <person name="Hepburn T."/>
            <person name="Howarth C."/>
            <person name="Jen D."/>
            <person name="Larson L."/>
            <person name="Mehta T."/>
            <person name="Neiman D."/>
            <person name="Pearson M."/>
            <person name="Roberts A."/>
            <person name="Saif S."/>
            <person name="Shea T."/>
            <person name="Shenoy N."/>
            <person name="Sisk P."/>
            <person name="Stolte C."/>
            <person name="Sykes S."/>
            <person name="Walk T."/>
            <person name="White J."/>
            <person name="Yandava C."/>
            <person name="Haas B."/>
            <person name="Nusbaum C."/>
            <person name="Birren B."/>
        </authorList>
    </citation>
    <scope>NUCLEOTIDE SEQUENCE [LARGE SCALE GENOMIC DNA]</scope>
    <source>
        <strain evidence="8">ATCC 64411 / 73-15</strain>
    </source>
</reference>
<keyword evidence="8" id="KW-1185">Reference proteome</keyword>
<dbReference type="InterPro" id="IPR037314">
    <property type="entry name" value="MKT1_H3TH"/>
</dbReference>
<dbReference type="VEuPathDB" id="FungiDB:MAPG_09900"/>
<dbReference type="AlphaFoldDB" id="A0A0C4EB53"/>
<dbReference type="InterPro" id="IPR006085">
    <property type="entry name" value="XPG_DNA_repair_N"/>
</dbReference>
<dbReference type="Gene3D" id="3.40.50.1010">
    <property type="entry name" value="5'-nuclease"/>
    <property type="match status" value="1"/>
</dbReference>
<dbReference type="GO" id="GO:0004518">
    <property type="term" value="F:nuclease activity"/>
    <property type="evidence" value="ECO:0007669"/>
    <property type="project" value="InterPro"/>
</dbReference>
<evidence type="ECO:0000256" key="1">
    <source>
        <dbReference type="ARBA" id="ARBA00022845"/>
    </source>
</evidence>
<dbReference type="Proteomes" id="UP000011715">
    <property type="component" value="Unassembled WGS sequence"/>
</dbReference>
<dbReference type="GO" id="GO:0006417">
    <property type="term" value="P:regulation of translation"/>
    <property type="evidence" value="ECO:0007669"/>
    <property type="project" value="UniProtKB-KW"/>
</dbReference>
<reference evidence="7" key="4">
    <citation type="journal article" date="2015" name="G3 (Bethesda)">
        <title>Genome sequences of three phytopathogenic species of the Magnaporthaceae family of fungi.</title>
        <authorList>
            <person name="Okagaki L.H."/>
            <person name="Nunes C.C."/>
            <person name="Sailsbery J."/>
            <person name="Clay B."/>
            <person name="Brown D."/>
            <person name="John T."/>
            <person name="Oh Y."/>
            <person name="Young N."/>
            <person name="Fitzgerald M."/>
            <person name="Haas B.J."/>
            <person name="Zeng Q."/>
            <person name="Young S."/>
            <person name="Adiconis X."/>
            <person name="Fan L."/>
            <person name="Levin J.Z."/>
            <person name="Mitchell T.K."/>
            <person name="Okubara P.A."/>
            <person name="Farman M.L."/>
            <person name="Kohn L.M."/>
            <person name="Birren B."/>
            <person name="Ma L.-J."/>
            <person name="Dean R.A."/>
        </authorList>
    </citation>
    <scope>NUCLEOTIDE SEQUENCE</scope>
    <source>
        <strain evidence="7">ATCC 64411 / 73-15</strain>
    </source>
</reference>
<feature type="domain" description="Post-transcriptional regulator MKT1 N-terminal" evidence="5">
    <location>
        <begin position="401"/>
        <end position="489"/>
    </location>
</feature>
<dbReference type="EMBL" id="GL876977">
    <property type="protein sequence ID" value="KLU91380.1"/>
    <property type="molecule type" value="Genomic_DNA"/>
</dbReference>
<sequence length="818" mass="91742">MMAQGAMAPSRLWINPQQAHLHPYAYGGGRGMPFDRGDILPQSDSLTSTPAHAACLVEDEYINGQATSHDIAELEDCAIAVDATYYLQRMLTNPPSREPLLTALGGLTGVHNHIDSDLDQWEEHKITPFFIFDGQSITGQDEVFIRRGRRAIEQSNHAWELYVNGQAQEAVDSFGNHNGTGFLLSYASCDGRPGGNSGRYLAIYLVADPDIGAFRPQTLYPMLQSILKRRGLHFLVPPYNAAAQIAYFDMIDSDQCGGIMGPQELLLYPIKDSVIRELDWTNKTVKAISKKQIIKQLAVEENTFADGLLMVGTSFLPPFPSLQDNNGLPTTRRQHLVDAINILRASDKSVAAACHSFSDVLKSHDPQWLDKYHKAKMAVAHFIYIAEDGEVRVNDFDKLTKDNHEYLGLQLPSELFHYVNIGLIGPRMLNWITHSKITVLPTIDGQVSEEYRNLVTKQLVAVKEITLGLLIPRLNRGLQHRDVVMKVWYDDKFSYTVNYSNLQPSPSLRAASWLVTDATLKSHFPKPDSGSIAFEVLALRNRDFINATLTKDRIEGTSLDSADVIVSIGIWRFLHLRGYVTDAHELTPWGLGLAKAISVIQPVAKQNPEFEGLYEGVLMAFEMIRYGLLHTKQRVEESHGLPLNGTEDDKGSLLLLSRVATLLKLRHLPTGYTGPLNKTLLVFHSLASTVRDTNRDLVEAIIASMFMFAQAQRERDDAWEIGNRLPFLNDPDIAFGIAVKTLLDEVIVGESAADRRQRIEEFPPNFMPHAVHFNEDLEIFYSFFEALAGGVRTLTEKEMPPADKAKWEKAAQYLRQRR</sequence>
<evidence type="ECO:0000259" key="5">
    <source>
        <dbReference type="Pfam" id="PF12247"/>
    </source>
</evidence>
<reference evidence="6" key="2">
    <citation type="submission" date="2010-05" db="EMBL/GenBank/DDBJ databases">
        <title>The Genome Sequence of Magnaporthe poae strain ATCC 64411.</title>
        <authorList>
            <consortium name="The Broad Institute Genome Sequencing Platform"/>
            <consortium name="Broad Institute Genome Sequencing Center for Infectious Disease"/>
            <person name="Ma L.-J."/>
            <person name="Dead R."/>
            <person name="Young S."/>
            <person name="Zeng Q."/>
            <person name="Koehrsen M."/>
            <person name="Alvarado L."/>
            <person name="Berlin A."/>
            <person name="Chapman S.B."/>
            <person name="Chen Z."/>
            <person name="Freedman E."/>
            <person name="Gellesch M."/>
            <person name="Goldberg J."/>
            <person name="Griggs A."/>
            <person name="Gujja S."/>
            <person name="Heilman E.R."/>
            <person name="Heiman D."/>
            <person name="Hepburn T."/>
            <person name="Howarth C."/>
            <person name="Jen D."/>
            <person name="Larson L."/>
            <person name="Mehta T."/>
            <person name="Neiman D."/>
            <person name="Pearson M."/>
            <person name="Roberts A."/>
            <person name="Saif S."/>
            <person name="Shea T."/>
            <person name="Shenoy N."/>
            <person name="Sisk P."/>
            <person name="Stolte C."/>
            <person name="Sykes S."/>
            <person name="Walk T."/>
            <person name="White J."/>
            <person name="Yandava C."/>
            <person name="Haas B."/>
            <person name="Nusbaum C."/>
            <person name="Birren B."/>
        </authorList>
    </citation>
    <scope>NUCLEOTIDE SEQUENCE</scope>
    <source>
        <strain evidence="6">ATCC 64411</strain>
    </source>
</reference>
<dbReference type="PANTHER" id="PTHR11081">
    <property type="entry name" value="FLAP ENDONUCLEASE FAMILY MEMBER"/>
    <property type="match status" value="1"/>
</dbReference>
<dbReference type="Pfam" id="PF12246">
    <property type="entry name" value="MKT1_C"/>
    <property type="match status" value="1"/>
</dbReference>
<reference evidence="6" key="3">
    <citation type="submission" date="2011-03" db="EMBL/GenBank/DDBJ databases">
        <title>Annotation of Magnaporthe poae ATCC 64411.</title>
        <authorList>
            <person name="Ma L.-J."/>
            <person name="Dead R."/>
            <person name="Young S.K."/>
            <person name="Zeng Q."/>
            <person name="Gargeya S."/>
            <person name="Fitzgerald M."/>
            <person name="Haas B."/>
            <person name="Abouelleil A."/>
            <person name="Alvarado L."/>
            <person name="Arachchi H.M."/>
            <person name="Berlin A."/>
            <person name="Brown A."/>
            <person name="Chapman S.B."/>
            <person name="Chen Z."/>
            <person name="Dunbar C."/>
            <person name="Freedman E."/>
            <person name="Gearin G."/>
            <person name="Gellesch M."/>
            <person name="Goldberg J."/>
            <person name="Griggs A."/>
            <person name="Gujja S."/>
            <person name="Heiman D."/>
            <person name="Howarth C."/>
            <person name="Larson L."/>
            <person name="Lui A."/>
            <person name="MacDonald P.J.P."/>
            <person name="Mehta T."/>
            <person name="Montmayeur A."/>
            <person name="Murphy C."/>
            <person name="Neiman D."/>
            <person name="Pearson M."/>
            <person name="Priest M."/>
            <person name="Roberts A."/>
            <person name="Saif S."/>
            <person name="Shea T."/>
            <person name="Shenoy N."/>
            <person name="Sisk P."/>
            <person name="Stolte C."/>
            <person name="Sykes S."/>
            <person name="Yandava C."/>
            <person name="Wortman J."/>
            <person name="Nusbaum C."/>
            <person name="Birren B."/>
        </authorList>
    </citation>
    <scope>NUCLEOTIDE SEQUENCE</scope>
    <source>
        <strain evidence="6">ATCC 64411</strain>
    </source>
</reference>
<keyword evidence="1" id="KW-0810">Translation regulation</keyword>
<dbReference type="GO" id="GO:0003730">
    <property type="term" value="F:mRNA 3'-UTR binding"/>
    <property type="evidence" value="ECO:0007669"/>
    <property type="project" value="TreeGrafter"/>
</dbReference>
<dbReference type="InterPro" id="IPR006084">
    <property type="entry name" value="XPG/Rad2"/>
</dbReference>
<dbReference type="CDD" id="cd09902">
    <property type="entry name" value="H3TH_MKT1"/>
    <property type="match status" value="1"/>
</dbReference>
<proteinExistence type="inferred from homology"/>